<dbReference type="EMBL" id="SMFU01000009">
    <property type="protein sequence ID" value="TCK06042.1"/>
    <property type="molecule type" value="Genomic_DNA"/>
</dbReference>
<dbReference type="PANTHER" id="PTHR33376">
    <property type="match status" value="1"/>
</dbReference>
<dbReference type="GO" id="GO:0031317">
    <property type="term" value="C:tripartite ATP-independent periplasmic transporter complex"/>
    <property type="evidence" value="ECO:0007669"/>
    <property type="project" value="InterPro"/>
</dbReference>
<dbReference type="PIRSF" id="PIRSF039026">
    <property type="entry name" value="SiaP"/>
    <property type="match status" value="1"/>
</dbReference>
<feature type="binding site" evidence="3">
    <location>
        <position position="247"/>
    </location>
    <ligand>
        <name>substrate</name>
    </ligand>
</feature>
<dbReference type="InterPro" id="IPR026289">
    <property type="entry name" value="SBP_TakP-like"/>
</dbReference>
<name>A0A4R1GNM9_9GAMM</name>
<dbReference type="Pfam" id="PF03480">
    <property type="entry name" value="DctP"/>
    <property type="match status" value="1"/>
</dbReference>
<evidence type="ECO:0000313" key="6">
    <source>
        <dbReference type="Proteomes" id="UP000294546"/>
    </source>
</evidence>
<feature type="binding site" evidence="3">
    <location>
        <position position="221"/>
    </location>
    <ligand>
        <name>substrate</name>
    </ligand>
</feature>
<gene>
    <name evidence="5" type="ORF">CLV83_2991</name>
</gene>
<protein>
    <submittedName>
        <fullName evidence="5">TRAP-type mannitol/chloroaromatic compound transport system substrate-binding protein</fullName>
    </submittedName>
</protein>
<dbReference type="Gene3D" id="3.40.190.170">
    <property type="entry name" value="Bacterial extracellular solute-binding protein, family 7"/>
    <property type="match status" value="1"/>
</dbReference>
<keyword evidence="1 4" id="KW-0732">Signal</keyword>
<dbReference type="GO" id="GO:0046872">
    <property type="term" value="F:metal ion binding"/>
    <property type="evidence" value="ECO:0007669"/>
    <property type="project" value="UniProtKB-KW"/>
</dbReference>
<dbReference type="GO" id="GO:0055085">
    <property type="term" value="P:transmembrane transport"/>
    <property type="evidence" value="ECO:0007669"/>
    <property type="project" value="InterPro"/>
</dbReference>
<organism evidence="5 6">
    <name type="scientific">Marinobacterium mangrovicola</name>
    <dbReference type="NCBI Taxonomy" id="1476959"/>
    <lineage>
        <taxon>Bacteria</taxon>
        <taxon>Pseudomonadati</taxon>
        <taxon>Pseudomonadota</taxon>
        <taxon>Gammaproteobacteria</taxon>
        <taxon>Oceanospirillales</taxon>
        <taxon>Oceanospirillaceae</taxon>
        <taxon>Marinobacterium</taxon>
    </lineage>
</organism>
<dbReference type="InterPro" id="IPR038404">
    <property type="entry name" value="TRAP_DctP_sf"/>
</dbReference>
<evidence type="ECO:0000256" key="1">
    <source>
        <dbReference type="ARBA" id="ARBA00022729"/>
    </source>
</evidence>
<dbReference type="AlphaFoldDB" id="A0A4R1GNM9"/>
<keyword evidence="3" id="KW-0479">Metal-binding</keyword>
<dbReference type="CDD" id="cd13604">
    <property type="entry name" value="PBP2_TRAP_ketoacid_lactate_like"/>
    <property type="match status" value="1"/>
</dbReference>
<feature type="chain" id="PRO_5021031096" evidence="4">
    <location>
        <begin position="35"/>
        <end position="357"/>
    </location>
</feature>
<dbReference type="Gene3D" id="3.40.190.10">
    <property type="entry name" value="Periplasmic binding protein-like II"/>
    <property type="match status" value="1"/>
</dbReference>
<feature type="binding site" evidence="2">
    <location>
        <position position="184"/>
    </location>
    <ligand>
        <name>substrate</name>
    </ligand>
</feature>
<dbReference type="NCBIfam" id="NF037995">
    <property type="entry name" value="TRAP_S1"/>
    <property type="match status" value="1"/>
</dbReference>
<dbReference type="PANTHER" id="PTHR33376:SF5">
    <property type="entry name" value="EXTRACYTOPLASMIC SOLUTE RECEPTOR PROTEIN"/>
    <property type="match status" value="1"/>
</dbReference>
<feature type="signal peptide" evidence="4">
    <location>
        <begin position="1"/>
        <end position="34"/>
    </location>
</feature>
<feature type="binding site" evidence="2">
    <location>
        <position position="163"/>
    </location>
    <ligand>
        <name>substrate</name>
    </ligand>
</feature>
<dbReference type="RefSeq" id="WP_132293872.1">
    <property type="nucleotide sequence ID" value="NZ_SMFU01000009.1"/>
</dbReference>
<dbReference type="Proteomes" id="UP000294546">
    <property type="component" value="Unassembled WGS sequence"/>
</dbReference>
<evidence type="ECO:0000256" key="4">
    <source>
        <dbReference type="SAM" id="SignalP"/>
    </source>
</evidence>
<accession>A0A4R1GNM9</accession>
<dbReference type="OrthoDB" id="9769667at2"/>
<evidence type="ECO:0000256" key="3">
    <source>
        <dbReference type="PIRSR" id="PIRSR039026-2"/>
    </source>
</evidence>
<dbReference type="InterPro" id="IPR018389">
    <property type="entry name" value="DctP_fam"/>
</dbReference>
<sequence>MKRFNKRHTRLANHSFPLLAGAVLAASLSTQALAADEPVRWKVQAVFNTNWPGLGNPIRLVEESLKETSGGEAQIKVYEPGKIVPSFGITEAVKNKQIPAGYAWLAYDQGKMPAAALFAAVPFGMDPLGYSSWWYEGGGHELAEKLYAPHNVHPILCSITGAETAGWFRNEVNTPEDLEGLKIRFAGLGGKVLQKLGASVTVIPGGEIFPALEKGAIDATEFATPAIDEMLGFEKVAKHNYFPGWHQPFTASHLVVNTDIWNGLSKQKQALIETACTAATFRGLAYSESLQGAELAKFEGKGVTPHRLSPALMEALQNATSEVMQETSATDPMFKEVYDSMQNFRQGYDQWKELGSL</sequence>
<evidence type="ECO:0000256" key="2">
    <source>
        <dbReference type="PIRSR" id="PIRSR039026-1"/>
    </source>
</evidence>
<proteinExistence type="predicted"/>
<feature type="binding site" evidence="3">
    <location>
        <position position="222"/>
    </location>
    <ligand>
        <name>Na(+)</name>
        <dbReference type="ChEBI" id="CHEBI:29101"/>
    </ligand>
</feature>
<keyword evidence="6" id="KW-1185">Reference proteome</keyword>
<comment type="caution">
    <text evidence="5">The sequence shown here is derived from an EMBL/GenBank/DDBJ whole genome shotgun (WGS) entry which is preliminary data.</text>
</comment>
<evidence type="ECO:0000313" key="5">
    <source>
        <dbReference type="EMBL" id="TCK06042.1"/>
    </source>
</evidence>
<reference evidence="5 6" key="1">
    <citation type="submission" date="2019-03" db="EMBL/GenBank/DDBJ databases">
        <title>Genomic Encyclopedia of Archaeal and Bacterial Type Strains, Phase II (KMG-II): from individual species to whole genera.</title>
        <authorList>
            <person name="Goeker M."/>
        </authorList>
    </citation>
    <scope>NUCLEOTIDE SEQUENCE [LARGE SCALE GENOMIC DNA]</scope>
    <source>
        <strain evidence="5 6">DSM 27697</strain>
    </source>
</reference>